<feature type="non-terminal residue" evidence="11">
    <location>
        <position position="1"/>
    </location>
</feature>
<dbReference type="GO" id="GO:0005506">
    <property type="term" value="F:iron ion binding"/>
    <property type="evidence" value="ECO:0007669"/>
    <property type="project" value="InterPro"/>
</dbReference>
<dbReference type="GO" id="GO:0020037">
    <property type="term" value="F:heme binding"/>
    <property type="evidence" value="ECO:0007669"/>
    <property type="project" value="InterPro"/>
</dbReference>
<evidence type="ECO:0000313" key="11">
    <source>
        <dbReference type="EMBL" id="CAE6499401.1"/>
    </source>
</evidence>
<evidence type="ECO:0000313" key="12">
    <source>
        <dbReference type="Proteomes" id="UP000663888"/>
    </source>
</evidence>
<dbReference type="InterPro" id="IPR001128">
    <property type="entry name" value="Cyt_P450"/>
</dbReference>
<dbReference type="GO" id="GO:0004497">
    <property type="term" value="F:monooxygenase activity"/>
    <property type="evidence" value="ECO:0007669"/>
    <property type="project" value="UniProtKB-KW"/>
</dbReference>
<evidence type="ECO:0000256" key="5">
    <source>
        <dbReference type="ARBA" id="ARBA00022723"/>
    </source>
</evidence>
<proteinExistence type="inferred from homology"/>
<dbReference type="InterPro" id="IPR050364">
    <property type="entry name" value="Cytochrome_P450_fung"/>
</dbReference>
<name>A0A8H3D0Y1_9AGAM</name>
<dbReference type="AlphaFoldDB" id="A0A8H3D0Y1"/>
<dbReference type="PANTHER" id="PTHR46300">
    <property type="entry name" value="P450, PUTATIVE (EUROFUNG)-RELATED-RELATED"/>
    <property type="match status" value="1"/>
</dbReference>
<dbReference type="InterPro" id="IPR036396">
    <property type="entry name" value="Cyt_P450_sf"/>
</dbReference>
<dbReference type="GO" id="GO:0016705">
    <property type="term" value="F:oxidoreductase activity, acting on paired donors, with incorporation or reduction of molecular oxygen"/>
    <property type="evidence" value="ECO:0007669"/>
    <property type="project" value="InterPro"/>
</dbReference>
<dbReference type="InterPro" id="IPR002401">
    <property type="entry name" value="Cyt_P450_E_grp-I"/>
</dbReference>
<dbReference type="Proteomes" id="UP000663888">
    <property type="component" value="Unassembled WGS sequence"/>
</dbReference>
<accession>A0A8H3D0Y1</accession>
<comment type="similarity">
    <text evidence="3 10">Belongs to the cytochrome P450 family.</text>
</comment>
<dbReference type="Pfam" id="PF00067">
    <property type="entry name" value="p450"/>
    <property type="match status" value="1"/>
</dbReference>
<evidence type="ECO:0000256" key="8">
    <source>
        <dbReference type="ARBA" id="ARBA00023033"/>
    </source>
</evidence>
<dbReference type="PRINTS" id="PR00463">
    <property type="entry name" value="EP450I"/>
</dbReference>
<protein>
    <recommendedName>
        <fullName evidence="13">O-methylsterigmatocystin oxidoreductase</fullName>
    </recommendedName>
</protein>
<dbReference type="Gene3D" id="1.10.630.10">
    <property type="entry name" value="Cytochrome P450"/>
    <property type="match status" value="2"/>
</dbReference>
<reference evidence="11" key="1">
    <citation type="submission" date="2021-01" db="EMBL/GenBank/DDBJ databases">
        <authorList>
            <person name="Kaushik A."/>
        </authorList>
    </citation>
    <scope>NUCLEOTIDE SEQUENCE</scope>
    <source>
        <strain evidence="11">AG4-R118</strain>
    </source>
</reference>
<keyword evidence="4 9" id="KW-0349">Heme</keyword>
<dbReference type="PANTHER" id="PTHR46300:SF7">
    <property type="entry name" value="P450, PUTATIVE (EUROFUNG)-RELATED"/>
    <property type="match status" value="1"/>
</dbReference>
<evidence type="ECO:0000256" key="10">
    <source>
        <dbReference type="RuleBase" id="RU000461"/>
    </source>
</evidence>
<evidence type="ECO:0000256" key="7">
    <source>
        <dbReference type="ARBA" id="ARBA00023004"/>
    </source>
</evidence>
<evidence type="ECO:0000256" key="9">
    <source>
        <dbReference type="PIRSR" id="PIRSR602401-1"/>
    </source>
</evidence>
<evidence type="ECO:0008006" key="13">
    <source>
        <dbReference type="Google" id="ProtNLM"/>
    </source>
</evidence>
<evidence type="ECO:0000256" key="6">
    <source>
        <dbReference type="ARBA" id="ARBA00023002"/>
    </source>
</evidence>
<evidence type="ECO:0000256" key="1">
    <source>
        <dbReference type="ARBA" id="ARBA00001971"/>
    </source>
</evidence>
<keyword evidence="6 10" id="KW-0560">Oxidoreductase</keyword>
<dbReference type="InterPro" id="IPR017972">
    <property type="entry name" value="Cyt_P450_CS"/>
</dbReference>
<gene>
    <name evidence="11" type="ORF">RDB_LOCUS151133</name>
</gene>
<organism evidence="11 12">
    <name type="scientific">Rhizoctonia solani</name>
    <dbReference type="NCBI Taxonomy" id="456999"/>
    <lineage>
        <taxon>Eukaryota</taxon>
        <taxon>Fungi</taxon>
        <taxon>Dikarya</taxon>
        <taxon>Basidiomycota</taxon>
        <taxon>Agaricomycotina</taxon>
        <taxon>Agaricomycetes</taxon>
        <taxon>Cantharellales</taxon>
        <taxon>Ceratobasidiaceae</taxon>
        <taxon>Rhizoctonia</taxon>
    </lineage>
</organism>
<keyword evidence="5 9" id="KW-0479">Metal-binding</keyword>
<comment type="cofactor">
    <cofactor evidence="1 9">
        <name>heme</name>
        <dbReference type="ChEBI" id="CHEBI:30413"/>
    </cofactor>
</comment>
<comment type="pathway">
    <text evidence="2">Secondary metabolite biosynthesis.</text>
</comment>
<feature type="binding site" description="axial binding residue" evidence="9">
    <location>
        <position position="372"/>
    </location>
    <ligand>
        <name>heme</name>
        <dbReference type="ChEBI" id="CHEBI:30413"/>
    </ligand>
    <ligandPart>
        <name>Fe</name>
        <dbReference type="ChEBI" id="CHEBI:18248"/>
    </ligandPart>
</feature>
<evidence type="ECO:0000256" key="3">
    <source>
        <dbReference type="ARBA" id="ARBA00010617"/>
    </source>
</evidence>
<keyword evidence="7 9" id="KW-0408">Iron</keyword>
<keyword evidence="8 10" id="KW-0503">Monooxygenase</keyword>
<evidence type="ECO:0000256" key="4">
    <source>
        <dbReference type="ARBA" id="ARBA00022617"/>
    </source>
</evidence>
<evidence type="ECO:0000256" key="2">
    <source>
        <dbReference type="ARBA" id="ARBA00005179"/>
    </source>
</evidence>
<dbReference type="EMBL" id="CAJMWX010001626">
    <property type="protein sequence ID" value="CAE6499401.1"/>
    <property type="molecule type" value="Genomic_DNA"/>
</dbReference>
<comment type="caution">
    <text evidence="11">The sequence shown here is derived from an EMBL/GenBank/DDBJ whole genome shotgun (WGS) entry which is preliminary data.</text>
</comment>
<sequence>MSRAVFLSLSIPAILIIVDIIRKKRRALPPGPSSYPLIGQLLSAPASFAHVEYRKLSRELKSDIVSLEFLGNTIIILNSAESTNDLLDKRSAIYSSRTSTPMIEHEQLLNWKDSVPLAPYGDRFRAHRRVFNTWLNKNASSVFHSGHLNETRKMLNRLLQHDGVEITSSILKEQFDLLAAASVMKATYGYQVSSAQDSYVTNIKKVEENLTKCCLPTQFMVNIFPFLVHVPNWVPGTGWKNIARNWRRLKDQVLEDTFQWTKLRMDEGVAEPSIVQSYLEDLASRGEKLSEENASIIKNVGVSLFAGIPHTCTEDNFYKGYFIPKGAVVIGNAWAISRDEVLYDKPEEFNPDRFNDPSVPPAPAFGWGRRKCAGFHYAESLLSISIASILAAYNITMAKDNEGHELVPSVADTPGFE</sequence>
<dbReference type="PROSITE" id="PS00086">
    <property type="entry name" value="CYTOCHROME_P450"/>
    <property type="match status" value="1"/>
</dbReference>
<dbReference type="SUPFAM" id="SSF48264">
    <property type="entry name" value="Cytochrome P450"/>
    <property type="match status" value="1"/>
</dbReference>